<organism evidence="2 3">
    <name type="scientific">Triparma laevis f. inornata</name>
    <dbReference type="NCBI Taxonomy" id="1714386"/>
    <lineage>
        <taxon>Eukaryota</taxon>
        <taxon>Sar</taxon>
        <taxon>Stramenopiles</taxon>
        <taxon>Ochrophyta</taxon>
        <taxon>Bolidophyceae</taxon>
        <taxon>Parmales</taxon>
        <taxon>Triparmaceae</taxon>
        <taxon>Triparma</taxon>
    </lineage>
</organism>
<feature type="compositionally biased region" description="Low complexity" evidence="1">
    <location>
        <begin position="104"/>
        <end position="123"/>
    </location>
</feature>
<dbReference type="Proteomes" id="UP001162640">
    <property type="component" value="Unassembled WGS sequence"/>
</dbReference>
<feature type="compositionally biased region" description="Basic and acidic residues" evidence="1">
    <location>
        <begin position="93"/>
        <end position="102"/>
    </location>
</feature>
<accession>A0A9W7BSC1</accession>
<evidence type="ECO:0000256" key="1">
    <source>
        <dbReference type="SAM" id="MobiDB-lite"/>
    </source>
</evidence>
<feature type="compositionally biased region" description="Basic and acidic residues" evidence="1">
    <location>
        <begin position="374"/>
        <end position="394"/>
    </location>
</feature>
<feature type="region of interest" description="Disordered" evidence="1">
    <location>
        <begin position="93"/>
        <end position="168"/>
    </location>
</feature>
<evidence type="ECO:0000313" key="2">
    <source>
        <dbReference type="EMBL" id="GMH93661.1"/>
    </source>
</evidence>
<protein>
    <submittedName>
        <fullName evidence="2">Uncharacterized protein</fullName>
    </submittedName>
</protein>
<evidence type="ECO:0000313" key="3">
    <source>
        <dbReference type="Proteomes" id="UP001162640"/>
    </source>
</evidence>
<dbReference type="EMBL" id="BLQM01000531">
    <property type="protein sequence ID" value="GMH93661.1"/>
    <property type="molecule type" value="Genomic_DNA"/>
</dbReference>
<feature type="region of interest" description="Disordered" evidence="1">
    <location>
        <begin position="370"/>
        <end position="433"/>
    </location>
</feature>
<sequence>MCFLKGLDGERAGEAAKMCINEGKENPTVSGIVVKSRFRRAQAMLMIIESENFESDISLYLDEAQIELALVLQVEPSNEQALDLAGKGLKISQDRVKKREEENTTTTKPNENNTTSGLANNALEGGGGDNPSAAWSMSYMNPGWLDSHKKKKEDSDIKKSEKRTIEANSAASKIITSKTKSNCNITSMVESMREEKRSNTEPEGEEKKISMSTDKSWGKMGKVEETLNSNFLSLLQQRAEISKVAYEVYVKNLKTKESGYSDSWRSKHASRRYEGKEGKHKTTSGGKAWEELRGVEEGAVRIVEKTVERKKVLAERKFLGEEVVVKEEYEGGESVEWRKKLKQRRKGEEIKVKKKKDGGIEDEFQRMMGLEEEEKARVDNLKEQRREAERLSEKKKLKKKKVKGEEEEEGGGVKKKKKKKSSTAKKEEKELADILGSVQLGCAAIGVGGEEDDEDEDSDGM</sequence>
<feature type="compositionally biased region" description="Basic and acidic residues" evidence="1">
    <location>
        <begin position="152"/>
        <end position="165"/>
    </location>
</feature>
<name>A0A9W7BSC1_9STRA</name>
<gene>
    <name evidence="2" type="ORF">TL16_g12691</name>
</gene>
<feature type="compositionally biased region" description="Basic residues" evidence="1">
    <location>
        <begin position="413"/>
        <end position="423"/>
    </location>
</feature>
<feature type="region of interest" description="Disordered" evidence="1">
    <location>
        <begin position="189"/>
        <end position="217"/>
    </location>
</feature>
<feature type="compositionally biased region" description="Basic and acidic residues" evidence="1">
    <location>
        <begin position="191"/>
        <end position="209"/>
    </location>
</feature>
<feature type="region of interest" description="Disordered" evidence="1">
    <location>
        <begin position="260"/>
        <end position="285"/>
    </location>
</feature>
<comment type="caution">
    <text evidence="2">The sequence shown here is derived from an EMBL/GenBank/DDBJ whole genome shotgun (WGS) entry which is preliminary data.</text>
</comment>
<proteinExistence type="predicted"/>
<reference evidence="3" key="1">
    <citation type="journal article" date="2023" name="Commun. Biol.">
        <title>Genome analysis of Parmales, the sister group of diatoms, reveals the evolutionary specialization of diatoms from phago-mixotrophs to photoautotrophs.</title>
        <authorList>
            <person name="Ban H."/>
            <person name="Sato S."/>
            <person name="Yoshikawa S."/>
            <person name="Yamada K."/>
            <person name="Nakamura Y."/>
            <person name="Ichinomiya M."/>
            <person name="Sato N."/>
            <person name="Blanc-Mathieu R."/>
            <person name="Endo H."/>
            <person name="Kuwata A."/>
            <person name="Ogata H."/>
        </authorList>
    </citation>
    <scope>NUCLEOTIDE SEQUENCE [LARGE SCALE GENOMIC DNA]</scope>
</reference>
<dbReference type="AlphaFoldDB" id="A0A9W7BSC1"/>